<evidence type="ECO:0000256" key="7">
    <source>
        <dbReference type="ARBA" id="ARBA00022846"/>
    </source>
</evidence>
<organism evidence="13">
    <name type="scientific">Lygus hesperus</name>
    <name type="common">Western plant bug</name>
    <dbReference type="NCBI Taxonomy" id="30085"/>
    <lineage>
        <taxon>Eukaryota</taxon>
        <taxon>Metazoa</taxon>
        <taxon>Ecdysozoa</taxon>
        <taxon>Arthropoda</taxon>
        <taxon>Hexapoda</taxon>
        <taxon>Insecta</taxon>
        <taxon>Pterygota</taxon>
        <taxon>Neoptera</taxon>
        <taxon>Paraneoptera</taxon>
        <taxon>Hemiptera</taxon>
        <taxon>Heteroptera</taxon>
        <taxon>Panheteroptera</taxon>
        <taxon>Cimicomorpha</taxon>
        <taxon>Miridae</taxon>
        <taxon>Mirini</taxon>
        <taxon>Lygus</taxon>
    </lineage>
</organism>
<evidence type="ECO:0000259" key="12">
    <source>
        <dbReference type="Pfam" id="PF15867"/>
    </source>
</evidence>
<reference evidence="13" key="1">
    <citation type="journal article" date="2014" name="PLoS ONE">
        <title>Transcriptome-Based Identification of ABC Transporters in the Western Tarnished Plant Bug Lygus hesperus.</title>
        <authorList>
            <person name="Hull J.J."/>
            <person name="Chaney K."/>
            <person name="Geib S.M."/>
            <person name="Fabrick J.A."/>
            <person name="Brent C.S."/>
            <person name="Walsh D."/>
            <person name="Lavine L.C."/>
        </authorList>
    </citation>
    <scope>NUCLEOTIDE SEQUENCE</scope>
</reference>
<protein>
    <recommendedName>
        <fullName evidence="15">Coiled-coil domain-containing protein 103</fullName>
    </recommendedName>
</protein>
<evidence type="ECO:0000256" key="3">
    <source>
        <dbReference type="ARBA" id="ARBA00004496"/>
    </source>
</evidence>
<dbReference type="PANTHER" id="PTHR28572">
    <property type="entry name" value="COILED-COIL DOMAIN-CONTAINING PROTEIN 103"/>
    <property type="match status" value="1"/>
</dbReference>
<evidence type="ECO:0000256" key="4">
    <source>
        <dbReference type="ARBA" id="ARBA00011738"/>
    </source>
</evidence>
<evidence type="ECO:0000256" key="10">
    <source>
        <dbReference type="ARBA" id="ARBA00049986"/>
    </source>
</evidence>
<feature type="domain" description="RNA-polymerase II-associated protein 3-like C-terminal" evidence="11">
    <location>
        <begin position="100"/>
        <end position="190"/>
    </location>
</feature>
<evidence type="ECO:0000256" key="6">
    <source>
        <dbReference type="ARBA" id="ARBA00022794"/>
    </source>
</evidence>
<reference evidence="14" key="3">
    <citation type="submission" date="2014-09" db="EMBL/GenBank/DDBJ databases">
        <authorList>
            <person name="Magalhaes I.L.F."/>
            <person name="Oliveira U."/>
            <person name="Santos F.R."/>
            <person name="Vidigal T.H.D.A."/>
            <person name="Brescovit A.D."/>
            <person name="Santos A.J."/>
        </authorList>
    </citation>
    <scope>NUCLEOTIDE SEQUENCE</scope>
</reference>
<evidence type="ECO:0000256" key="9">
    <source>
        <dbReference type="ARBA" id="ARBA00023273"/>
    </source>
</evidence>
<accession>A0A0A9YRQ1</accession>
<dbReference type="EMBL" id="GBRD01012883">
    <property type="protein sequence ID" value="JAG52943.1"/>
    <property type="molecule type" value="Transcribed_RNA"/>
</dbReference>
<evidence type="ECO:0000256" key="8">
    <source>
        <dbReference type="ARBA" id="ARBA00023069"/>
    </source>
</evidence>
<dbReference type="AlphaFoldDB" id="A0A0A9YRQ1"/>
<keyword evidence="5" id="KW-0963">Cytoplasm</keyword>
<evidence type="ECO:0000256" key="2">
    <source>
        <dbReference type="ARBA" id="ARBA00004230"/>
    </source>
</evidence>
<dbReference type="GO" id="GO:0003351">
    <property type="term" value="P:epithelial cilium movement involved in extracellular fluid movement"/>
    <property type="evidence" value="ECO:0007669"/>
    <property type="project" value="TreeGrafter"/>
</dbReference>
<evidence type="ECO:0000313" key="13">
    <source>
        <dbReference type="EMBL" id="JAG32200.1"/>
    </source>
</evidence>
<comment type="subunit">
    <text evidence="4">Homodimer.</text>
</comment>
<dbReference type="EMBL" id="GBHO01011404">
    <property type="protein sequence ID" value="JAG32200.1"/>
    <property type="molecule type" value="Transcribed_RNA"/>
</dbReference>
<evidence type="ECO:0000259" key="11">
    <source>
        <dbReference type="Pfam" id="PF13877"/>
    </source>
</evidence>
<evidence type="ECO:0000313" key="14">
    <source>
        <dbReference type="EMBL" id="JAG52943.1"/>
    </source>
</evidence>
<feature type="domain" description="Dynein attachment factor N-terminal" evidence="12">
    <location>
        <begin position="8"/>
        <end position="77"/>
    </location>
</feature>
<evidence type="ECO:0000256" key="1">
    <source>
        <dbReference type="ARBA" id="ARBA00004048"/>
    </source>
</evidence>
<evidence type="ECO:0000256" key="5">
    <source>
        <dbReference type="ARBA" id="ARBA00022490"/>
    </source>
</evidence>
<comment type="similarity">
    <text evidence="10">Belongs to the DNAAF19/PR46b family.</text>
</comment>
<proteinExistence type="inferred from homology"/>
<dbReference type="GO" id="GO:0036157">
    <property type="term" value="C:outer dynein arm"/>
    <property type="evidence" value="ECO:0007669"/>
    <property type="project" value="InterPro"/>
</dbReference>
<comment type="function">
    <text evidence="1">Dynein-attachment factor required for cilia motility.</text>
</comment>
<name>A0A0A9YRQ1_LYGHE</name>
<gene>
    <name evidence="13" type="ORF">CM83_19644</name>
</gene>
<dbReference type="InterPro" id="IPR025986">
    <property type="entry name" value="RPAP3-like_C"/>
</dbReference>
<dbReference type="InterPro" id="IPR031733">
    <property type="entry name" value="Dynein_attach_N"/>
</dbReference>
<dbReference type="InterPro" id="IPR042422">
    <property type="entry name" value="CC103"/>
</dbReference>
<dbReference type="Pfam" id="PF15867">
    <property type="entry name" value="Dynein_attach_N"/>
    <property type="match status" value="1"/>
</dbReference>
<dbReference type="GO" id="GO:0036159">
    <property type="term" value="P:inner dynein arm assembly"/>
    <property type="evidence" value="ECO:0007669"/>
    <property type="project" value="TreeGrafter"/>
</dbReference>
<evidence type="ECO:0008006" key="15">
    <source>
        <dbReference type="Google" id="ProtNLM"/>
    </source>
</evidence>
<dbReference type="GO" id="GO:0031514">
    <property type="term" value="C:motile cilium"/>
    <property type="evidence" value="ECO:0007669"/>
    <property type="project" value="UniProtKB-SubCell"/>
</dbReference>
<keyword evidence="6" id="KW-0970">Cilium biogenesis/degradation</keyword>
<keyword evidence="9" id="KW-0966">Cell projection</keyword>
<dbReference type="Pfam" id="PF13877">
    <property type="entry name" value="RPAP3_C"/>
    <property type="match status" value="1"/>
</dbReference>
<reference evidence="13" key="2">
    <citation type="submission" date="2014-07" db="EMBL/GenBank/DDBJ databases">
        <authorList>
            <person name="Hull J."/>
        </authorList>
    </citation>
    <scope>NUCLEOTIDE SEQUENCE</scope>
</reference>
<dbReference type="GO" id="GO:0007368">
    <property type="term" value="P:determination of left/right symmetry"/>
    <property type="evidence" value="ECO:0007669"/>
    <property type="project" value="TreeGrafter"/>
</dbReference>
<dbReference type="PANTHER" id="PTHR28572:SF1">
    <property type="entry name" value="COILED-COIL DOMAIN-CONTAINING PROTEIN 103"/>
    <property type="match status" value="1"/>
</dbReference>
<comment type="subcellular location">
    <subcellularLocation>
        <location evidence="2">Cell projection</location>
        <location evidence="2">Cilium</location>
        <location evidence="2">Flagellum</location>
    </subcellularLocation>
    <subcellularLocation>
        <location evidence="3">Cytoplasm</location>
    </subcellularLocation>
</comment>
<keyword evidence="7" id="KW-0282">Flagellum</keyword>
<keyword evidence="8" id="KW-0969">Cilium</keyword>
<sequence>MAELEGVIDLKCLENELKSAIESDKLYWIQNNAKIRAVTDQKVSSYEEFVDRVAAAHLRPLDPKTDRVKADHKVVWNPSCSRRKTCEFEKSVTMISEQDFTRGSNRLQDKLHLLELPDQKYSLLKETGANEILRSFKREIPVGTFGEVIEALLVFPVTTQDVLFVVSVLEALTKTERFRLSLEFLSCSEKDRLLLLLDKISKSLPNRHQDLAEENVTEWTVEKLKEKYAISKKKPHD</sequence>
<dbReference type="GO" id="GO:0005576">
    <property type="term" value="C:extracellular region"/>
    <property type="evidence" value="ECO:0007669"/>
    <property type="project" value="GOC"/>
</dbReference>